<name>A0ABP7P0Z5_9ACTN</name>
<dbReference type="EMBL" id="BAAAZW010000004">
    <property type="protein sequence ID" value="GAA3957798.1"/>
    <property type="molecule type" value="Genomic_DNA"/>
</dbReference>
<evidence type="ECO:0000256" key="1">
    <source>
        <dbReference type="SAM" id="SignalP"/>
    </source>
</evidence>
<dbReference type="Proteomes" id="UP001418444">
    <property type="component" value="Unassembled WGS sequence"/>
</dbReference>
<organism evidence="2 3">
    <name type="scientific">Gordonia caeni</name>
    <dbReference type="NCBI Taxonomy" id="1007097"/>
    <lineage>
        <taxon>Bacteria</taxon>
        <taxon>Bacillati</taxon>
        <taxon>Actinomycetota</taxon>
        <taxon>Actinomycetes</taxon>
        <taxon>Mycobacteriales</taxon>
        <taxon>Gordoniaceae</taxon>
        <taxon>Gordonia</taxon>
    </lineage>
</organism>
<keyword evidence="1" id="KW-0732">Signal</keyword>
<proteinExistence type="predicted"/>
<feature type="signal peptide" evidence="1">
    <location>
        <begin position="1"/>
        <end position="32"/>
    </location>
</feature>
<comment type="caution">
    <text evidence="2">The sequence shown here is derived from an EMBL/GenBank/DDBJ whole genome shotgun (WGS) entry which is preliminary data.</text>
</comment>
<sequence length="168" mass="17964">MRSLTRTARSAIVLALAAVTVGGGVSAGQAAAAPELRNYVKTIRCSTADPFPGPRIATRVEVWNNVRFPSDGLPGPAIELVASSPRPQSLLPNMATYTMETTVTWRNVTTGKRGVVRVPTRARLVTWQAVLHPGHGRVNFTIKQKIGAMAFVPMVNPQYSTCRGSAPA</sequence>
<dbReference type="RefSeq" id="WP_344782489.1">
    <property type="nucleotide sequence ID" value="NZ_BAAAZW010000004.1"/>
</dbReference>
<accession>A0ABP7P0Z5</accession>
<feature type="chain" id="PRO_5046692568" evidence="1">
    <location>
        <begin position="33"/>
        <end position="168"/>
    </location>
</feature>
<keyword evidence="3" id="KW-1185">Reference proteome</keyword>
<evidence type="ECO:0000313" key="2">
    <source>
        <dbReference type="EMBL" id="GAA3957798.1"/>
    </source>
</evidence>
<protein>
    <submittedName>
        <fullName evidence="2">Uncharacterized protein</fullName>
    </submittedName>
</protein>
<gene>
    <name evidence="2" type="ORF">GCM10022231_16340</name>
</gene>
<reference evidence="3" key="1">
    <citation type="journal article" date="2019" name="Int. J. Syst. Evol. Microbiol.">
        <title>The Global Catalogue of Microorganisms (GCM) 10K type strain sequencing project: providing services to taxonomists for standard genome sequencing and annotation.</title>
        <authorList>
            <consortium name="The Broad Institute Genomics Platform"/>
            <consortium name="The Broad Institute Genome Sequencing Center for Infectious Disease"/>
            <person name="Wu L."/>
            <person name="Ma J."/>
        </authorList>
    </citation>
    <scope>NUCLEOTIDE SEQUENCE [LARGE SCALE GENOMIC DNA]</scope>
    <source>
        <strain evidence="3">JCM 16923</strain>
    </source>
</reference>
<evidence type="ECO:0000313" key="3">
    <source>
        <dbReference type="Proteomes" id="UP001418444"/>
    </source>
</evidence>